<dbReference type="STRING" id="1465490.SAMN05444277_11537"/>
<proteinExistence type="predicted"/>
<dbReference type="OrthoDB" id="665348at2"/>
<protein>
    <submittedName>
        <fullName evidence="2">Uncharacterized protein</fullName>
    </submittedName>
</protein>
<dbReference type="Proteomes" id="UP000199031">
    <property type="component" value="Unassembled WGS sequence"/>
</dbReference>
<keyword evidence="1" id="KW-1133">Transmembrane helix</keyword>
<accession>A0A1I5YZW8</accession>
<dbReference type="EMBL" id="FOXQ01000015">
    <property type="protein sequence ID" value="SFQ49794.1"/>
    <property type="molecule type" value="Genomic_DNA"/>
</dbReference>
<keyword evidence="1" id="KW-0812">Transmembrane</keyword>
<sequence length="232" mass="25994">MTNEKLNNNNAWQAKLEDTDALQEYTLPDKNAVWESLYGKLNKEHRPKFFWYQMAAASIIAVVTIISFLRSTNNNNVVQQPSVKLQQQHVVPGELIEKAVIEKTNAPHPIAKIKSTRKKIEKPFKQIAEIPEIEITGTSQTQPVLINEAKTVPPVLKDSVVKTPTIIAKAPKRLKIVHANELDNEGSCLNMAESRIPARIKIFNQDIYTDYTLAAHNTGAGISILKHKTSPN</sequence>
<evidence type="ECO:0000313" key="3">
    <source>
        <dbReference type="Proteomes" id="UP000199031"/>
    </source>
</evidence>
<feature type="transmembrane region" description="Helical" evidence="1">
    <location>
        <begin position="49"/>
        <end position="69"/>
    </location>
</feature>
<keyword evidence="1" id="KW-0472">Membrane</keyword>
<evidence type="ECO:0000256" key="1">
    <source>
        <dbReference type="SAM" id="Phobius"/>
    </source>
</evidence>
<evidence type="ECO:0000313" key="2">
    <source>
        <dbReference type="EMBL" id="SFQ49794.1"/>
    </source>
</evidence>
<gene>
    <name evidence="2" type="ORF">SAMN05444277_11537</name>
</gene>
<reference evidence="2 3" key="1">
    <citation type="submission" date="2016-10" db="EMBL/GenBank/DDBJ databases">
        <authorList>
            <person name="de Groot N.N."/>
        </authorList>
    </citation>
    <scope>NUCLEOTIDE SEQUENCE [LARGE SCALE GENOMIC DNA]</scope>
    <source>
        <strain evidence="2 3">DSM 28286</strain>
    </source>
</reference>
<name>A0A1I5YZW8_9BACT</name>
<keyword evidence="3" id="KW-1185">Reference proteome</keyword>
<dbReference type="AlphaFoldDB" id="A0A1I5YZW8"/>
<dbReference type="RefSeq" id="WP_090662447.1">
    <property type="nucleotide sequence ID" value="NZ_FOXQ01000015.1"/>
</dbReference>
<organism evidence="2 3">
    <name type="scientific">Parafilimonas terrae</name>
    <dbReference type="NCBI Taxonomy" id="1465490"/>
    <lineage>
        <taxon>Bacteria</taxon>
        <taxon>Pseudomonadati</taxon>
        <taxon>Bacteroidota</taxon>
        <taxon>Chitinophagia</taxon>
        <taxon>Chitinophagales</taxon>
        <taxon>Chitinophagaceae</taxon>
        <taxon>Parafilimonas</taxon>
    </lineage>
</organism>